<organism evidence="3 4">
    <name type="scientific">Rhizobium mongolense subsp. loessense</name>
    <dbReference type="NCBI Taxonomy" id="158890"/>
    <lineage>
        <taxon>Bacteria</taxon>
        <taxon>Pseudomonadati</taxon>
        <taxon>Pseudomonadota</taxon>
        <taxon>Alphaproteobacteria</taxon>
        <taxon>Hyphomicrobiales</taxon>
        <taxon>Rhizobiaceae</taxon>
        <taxon>Rhizobium/Agrobacterium group</taxon>
        <taxon>Rhizobium</taxon>
    </lineage>
</organism>
<evidence type="ECO:0000256" key="1">
    <source>
        <dbReference type="SAM" id="Phobius"/>
    </source>
</evidence>
<dbReference type="InterPro" id="IPR029044">
    <property type="entry name" value="Nucleotide-diphossugar_trans"/>
</dbReference>
<dbReference type="Pfam" id="PF00535">
    <property type="entry name" value="Glycos_transf_2"/>
    <property type="match status" value="1"/>
</dbReference>
<keyword evidence="1" id="KW-0472">Membrane</keyword>
<feature type="transmembrane region" description="Helical" evidence="1">
    <location>
        <begin position="253"/>
        <end position="270"/>
    </location>
</feature>
<dbReference type="EMBL" id="FMTM01000011">
    <property type="protein sequence ID" value="SCW82270.1"/>
    <property type="molecule type" value="Genomic_DNA"/>
</dbReference>
<dbReference type="PANTHER" id="PTHR43685">
    <property type="entry name" value="GLYCOSYLTRANSFERASE"/>
    <property type="match status" value="1"/>
</dbReference>
<feature type="domain" description="Glycosyltransferase 2-like" evidence="2">
    <location>
        <begin position="9"/>
        <end position="165"/>
    </location>
</feature>
<dbReference type="Proteomes" id="UP000199542">
    <property type="component" value="Unassembled WGS sequence"/>
</dbReference>
<keyword evidence="1" id="KW-0812">Transmembrane</keyword>
<dbReference type="Gene3D" id="3.90.550.10">
    <property type="entry name" value="Spore Coat Polysaccharide Biosynthesis Protein SpsA, Chain A"/>
    <property type="match status" value="1"/>
</dbReference>
<dbReference type="InterPro" id="IPR001173">
    <property type="entry name" value="Glyco_trans_2-like"/>
</dbReference>
<evidence type="ECO:0000313" key="4">
    <source>
        <dbReference type="Proteomes" id="UP000199542"/>
    </source>
</evidence>
<dbReference type="AlphaFoldDB" id="A0A1G4TLG8"/>
<dbReference type="InterPro" id="IPR050834">
    <property type="entry name" value="Glycosyltransf_2"/>
</dbReference>
<name>A0A1G4TLG8_9HYPH</name>
<evidence type="ECO:0000259" key="2">
    <source>
        <dbReference type="Pfam" id="PF00535"/>
    </source>
</evidence>
<proteinExistence type="predicted"/>
<dbReference type="PANTHER" id="PTHR43685:SF2">
    <property type="entry name" value="GLYCOSYLTRANSFERASE 2-LIKE DOMAIN-CONTAINING PROTEIN"/>
    <property type="match status" value="1"/>
</dbReference>
<keyword evidence="1" id="KW-1133">Transmembrane helix</keyword>
<protein>
    <submittedName>
        <fullName evidence="3">Succinoglycan biosynthesis protein ExoM</fullName>
    </submittedName>
</protein>
<accession>A0A1G4TLG8</accession>
<reference evidence="3 4" key="1">
    <citation type="submission" date="2016-10" db="EMBL/GenBank/DDBJ databases">
        <authorList>
            <person name="de Groot N.N."/>
        </authorList>
    </citation>
    <scope>NUCLEOTIDE SEQUENCE [LARGE SCALE GENOMIC DNA]</scope>
    <source>
        <strain evidence="3 4">CGMCC 1.3401</strain>
    </source>
</reference>
<dbReference type="RefSeq" id="WP_092587757.1">
    <property type="nucleotide sequence ID" value="NZ_FMTM01000011.1"/>
</dbReference>
<gene>
    <name evidence="3" type="ORF">SAMN02927900_05309</name>
</gene>
<dbReference type="CDD" id="cd00761">
    <property type="entry name" value="Glyco_tranf_GTA_type"/>
    <property type="match status" value="1"/>
</dbReference>
<evidence type="ECO:0000313" key="3">
    <source>
        <dbReference type="EMBL" id="SCW82270.1"/>
    </source>
</evidence>
<sequence>MSRPLLIEIAVCTYRRSSLSDTLASIAAVAVPEQAVLRIIVADNDIEESARGAIEAIRAKIAHEVIYLHCPAGNISIARNACLDQATGDYLAFVDDDELVTSGWLTALLATAEQTKAAAVLGPVSARYGKNAPAFMIDGDFHSTKPVFVNGEIKTGYTCNLLLDRNAEAFRGRRFDLALGRCGGEDTAFLADLHTAGGKIAFANTALVIEPVAAERASIGWLAGRRFRSGQTHARILRGTAAAPGLALEIVRAALKALVCFGACLVMWFLPVDRWRHALRGILHLGVIAGLLGVDEAMHYGGLSPAARSNPDAA</sequence>
<dbReference type="SUPFAM" id="SSF53448">
    <property type="entry name" value="Nucleotide-diphospho-sugar transferases"/>
    <property type="match status" value="1"/>
</dbReference>